<dbReference type="InterPro" id="IPR051029">
    <property type="entry name" value="mRNA_Capping_Enz/RNA_Phosphat"/>
</dbReference>
<accession>A0ABQ9IVL5</accession>
<gene>
    <name evidence="2" type="ORF">NQ317_009630</name>
</gene>
<dbReference type="InterPro" id="IPR000340">
    <property type="entry name" value="Dual-sp_phosphatase_cat-dom"/>
</dbReference>
<keyword evidence="3" id="KW-1185">Reference proteome</keyword>
<sequence>MGNGKTGAVPKGWLYCPPNGNRLIAGKFMPLKTPLSNIYDEKVPEELRFTPKRIFASARSNRVKLGLWIDLTNTDRYYYKGDIERQGSKYVKLQLSGHGETPSRGKTQRFVSIVHNHLIRNPSDCVAVHCTHGFNRTGFLITSFLVEKLRYDVKSALEVFAGCRPPGIYRGNYIEELFQRYGNIRDILPVPLLPEWCDKKDNNRRKRNRHRRE</sequence>
<dbReference type="SUPFAM" id="SSF52799">
    <property type="entry name" value="(Phosphotyrosine protein) phosphatases II"/>
    <property type="match status" value="1"/>
</dbReference>
<proteinExistence type="predicted"/>
<organism evidence="2 3">
    <name type="scientific">Molorchus minor</name>
    <dbReference type="NCBI Taxonomy" id="1323400"/>
    <lineage>
        <taxon>Eukaryota</taxon>
        <taxon>Metazoa</taxon>
        <taxon>Ecdysozoa</taxon>
        <taxon>Arthropoda</taxon>
        <taxon>Hexapoda</taxon>
        <taxon>Insecta</taxon>
        <taxon>Pterygota</taxon>
        <taxon>Neoptera</taxon>
        <taxon>Endopterygota</taxon>
        <taxon>Coleoptera</taxon>
        <taxon>Polyphaga</taxon>
        <taxon>Cucujiformia</taxon>
        <taxon>Chrysomeloidea</taxon>
        <taxon>Cerambycidae</taxon>
        <taxon>Lamiinae</taxon>
        <taxon>Monochamini</taxon>
        <taxon>Molorchus</taxon>
    </lineage>
</organism>
<dbReference type="Pfam" id="PF00782">
    <property type="entry name" value="DSPc"/>
    <property type="match status" value="1"/>
</dbReference>
<evidence type="ECO:0000313" key="3">
    <source>
        <dbReference type="Proteomes" id="UP001162164"/>
    </source>
</evidence>
<evidence type="ECO:0000313" key="2">
    <source>
        <dbReference type="EMBL" id="KAJ8966398.1"/>
    </source>
</evidence>
<comment type="caution">
    <text evidence="2">The sequence shown here is derived from an EMBL/GenBank/DDBJ whole genome shotgun (WGS) entry which is preliminary data.</text>
</comment>
<dbReference type="PROSITE" id="PS50056">
    <property type="entry name" value="TYR_PHOSPHATASE_2"/>
    <property type="match status" value="1"/>
</dbReference>
<dbReference type="InterPro" id="IPR016130">
    <property type="entry name" value="Tyr_Pase_AS"/>
</dbReference>
<dbReference type="PANTHER" id="PTHR10367:SF17">
    <property type="entry name" value="MRNA-CAPPING ENZYME"/>
    <property type="match status" value="1"/>
</dbReference>
<dbReference type="Proteomes" id="UP001162164">
    <property type="component" value="Unassembled WGS sequence"/>
</dbReference>
<name>A0ABQ9IVL5_9CUCU</name>
<dbReference type="Gene3D" id="3.90.190.10">
    <property type="entry name" value="Protein tyrosine phosphatase superfamily"/>
    <property type="match status" value="1"/>
</dbReference>
<evidence type="ECO:0000259" key="1">
    <source>
        <dbReference type="PROSITE" id="PS50056"/>
    </source>
</evidence>
<dbReference type="InterPro" id="IPR029021">
    <property type="entry name" value="Prot-tyrosine_phosphatase-like"/>
</dbReference>
<dbReference type="PROSITE" id="PS00383">
    <property type="entry name" value="TYR_PHOSPHATASE_1"/>
    <property type="match status" value="1"/>
</dbReference>
<dbReference type="PANTHER" id="PTHR10367">
    <property type="entry name" value="MRNA-CAPPING ENZYME"/>
    <property type="match status" value="1"/>
</dbReference>
<reference evidence="2" key="1">
    <citation type="journal article" date="2023" name="Insect Mol. Biol.">
        <title>Genome sequencing provides insights into the evolution of gene families encoding plant cell wall-degrading enzymes in longhorned beetles.</title>
        <authorList>
            <person name="Shin N.R."/>
            <person name="Okamura Y."/>
            <person name="Kirsch R."/>
            <person name="Pauchet Y."/>
        </authorList>
    </citation>
    <scope>NUCLEOTIDE SEQUENCE</scope>
    <source>
        <strain evidence="2">MMC_N1</strain>
    </source>
</reference>
<dbReference type="InterPro" id="IPR000387">
    <property type="entry name" value="Tyr_Pase_dom"/>
</dbReference>
<protein>
    <recommendedName>
        <fullName evidence="1">Tyrosine specific protein phosphatases domain-containing protein</fullName>
    </recommendedName>
</protein>
<feature type="domain" description="Tyrosine specific protein phosphatases" evidence="1">
    <location>
        <begin position="108"/>
        <end position="165"/>
    </location>
</feature>
<dbReference type="EMBL" id="JAPWTJ010002375">
    <property type="protein sequence ID" value="KAJ8966398.1"/>
    <property type="molecule type" value="Genomic_DNA"/>
</dbReference>